<evidence type="ECO:0000313" key="2">
    <source>
        <dbReference type="EnsemblMetazoa" id="XP_011673840"/>
    </source>
</evidence>
<proteinExistence type="predicted"/>
<keyword evidence="3" id="KW-1185">Reference proteome</keyword>
<dbReference type="AlphaFoldDB" id="A0A7M7HPC6"/>
<dbReference type="InterPro" id="IPR000488">
    <property type="entry name" value="Death_dom"/>
</dbReference>
<dbReference type="Pfam" id="PF00531">
    <property type="entry name" value="Death"/>
    <property type="match status" value="2"/>
</dbReference>
<dbReference type="PROSITE" id="PS50017">
    <property type="entry name" value="DEATH_DOMAIN"/>
    <property type="match status" value="2"/>
</dbReference>
<accession>A0A7M7HPC6</accession>
<dbReference type="RefSeq" id="XP_011673840.2">
    <property type="nucleotide sequence ID" value="XM_011675538.2"/>
</dbReference>
<dbReference type="CDD" id="cd01670">
    <property type="entry name" value="Death"/>
    <property type="match status" value="2"/>
</dbReference>
<reference evidence="3" key="1">
    <citation type="submission" date="2015-02" db="EMBL/GenBank/DDBJ databases">
        <title>Genome sequencing for Strongylocentrotus purpuratus.</title>
        <authorList>
            <person name="Murali S."/>
            <person name="Liu Y."/>
            <person name="Vee V."/>
            <person name="English A."/>
            <person name="Wang M."/>
            <person name="Skinner E."/>
            <person name="Han Y."/>
            <person name="Muzny D.M."/>
            <person name="Worley K.C."/>
            <person name="Gibbs R.A."/>
        </authorList>
    </citation>
    <scope>NUCLEOTIDE SEQUENCE</scope>
</reference>
<dbReference type="Proteomes" id="UP000007110">
    <property type="component" value="Unassembled WGS sequence"/>
</dbReference>
<dbReference type="EnsemblMetazoa" id="XM_011675544">
    <property type="protein sequence ID" value="XP_011673846"/>
    <property type="gene ID" value="LOC105442887"/>
</dbReference>
<dbReference type="OMA" id="WRNDNND"/>
<dbReference type="KEGG" id="spu:105442887"/>
<feature type="domain" description="Death" evidence="1">
    <location>
        <begin position="152"/>
        <end position="235"/>
    </location>
</feature>
<organism evidence="2 3">
    <name type="scientific">Strongylocentrotus purpuratus</name>
    <name type="common">Purple sea urchin</name>
    <dbReference type="NCBI Taxonomy" id="7668"/>
    <lineage>
        <taxon>Eukaryota</taxon>
        <taxon>Metazoa</taxon>
        <taxon>Echinodermata</taxon>
        <taxon>Eleutherozoa</taxon>
        <taxon>Echinozoa</taxon>
        <taxon>Echinoidea</taxon>
        <taxon>Euechinoidea</taxon>
        <taxon>Echinacea</taxon>
        <taxon>Camarodonta</taxon>
        <taxon>Echinidea</taxon>
        <taxon>Strongylocentrotidae</taxon>
        <taxon>Strongylocentrotus</taxon>
    </lineage>
</organism>
<dbReference type="InterPro" id="IPR016729">
    <property type="entry name" value="FADD"/>
</dbReference>
<dbReference type="GO" id="GO:0007165">
    <property type="term" value="P:signal transduction"/>
    <property type="evidence" value="ECO:0007669"/>
    <property type="project" value="InterPro"/>
</dbReference>
<dbReference type="PANTHER" id="PTHR15077">
    <property type="entry name" value="FAS-ASSOCIATING DEATH DOMAIN-CONTAINING PROTEIN FADD"/>
    <property type="match status" value="1"/>
</dbReference>
<protein>
    <recommendedName>
        <fullName evidence="1">Death domain-containing protein</fullName>
    </recommendedName>
</protein>
<dbReference type="InParanoid" id="A0A7M7HPC6"/>
<dbReference type="InterPro" id="IPR011029">
    <property type="entry name" value="DEATH-like_dom_sf"/>
</dbReference>
<reference evidence="2" key="2">
    <citation type="submission" date="2021-01" db="UniProtKB">
        <authorList>
            <consortium name="EnsemblMetazoa"/>
        </authorList>
    </citation>
    <scope>IDENTIFICATION</scope>
</reference>
<dbReference type="RefSeq" id="XP_011673846.2">
    <property type="nucleotide sequence ID" value="XM_011675544.2"/>
</dbReference>
<evidence type="ECO:0000259" key="1">
    <source>
        <dbReference type="PROSITE" id="PS50017"/>
    </source>
</evidence>
<sequence>MASFNPDTPLDALELSYISEQLGPYDWRKLGLYLGITETRLANWERQYMMNIEQAASQMLYTWHNNQHPSQERKLLIEALEKTKLRSLGEKVRMGECRRTVPPGMRPIPPEPFNNHQHPTPPAQRYEPIAHLPQQPDILPMRIPQQTSYEITEIKLRDVSNKLGSEWRMVGTFLGFNNSQIEVMQEEHRVVKECIFQMLLQWRNTNGVQATKTKLKKALQRSQREDLVDFIDEADD</sequence>
<name>A0A7M7HPC6_STRPU</name>
<dbReference type="SUPFAM" id="SSF47986">
    <property type="entry name" value="DEATH domain"/>
    <property type="match status" value="2"/>
</dbReference>
<dbReference type="OrthoDB" id="5982420at2759"/>
<dbReference type="EnsemblMetazoa" id="XM_011675538">
    <property type="protein sequence ID" value="XP_011673840"/>
    <property type="gene ID" value="LOC105442887"/>
</dbReference>
<feature type="domain" description="Death" evidence="1">
    <location>
        <begin position="26"/>
        <end position="96"/>
    </location>
</feature>
<dbReference type="Gene3D" id="1.10.533.10">
    <property type="entry name" value="Death Domain, Fas"/>
    <property type="match status" value="2"/>
</dbReference>
<dbReference type="SMART" id="SM00005">
    <property type="entry name" value="DEATH"/>
    <property type="match status" value="2"/>
</dbReference>
<evidence type="ECO:0000313" key="3">
    <source>
        <dbReference type="Proteomes" id="UP000007110"/>
    </source>
</evidence>
<dbReference type="PANTHER" id="PTHR15077:SF12">
    <property type="entry name" value="DEATH DOMAIN-CONTAINING PROTEIN"/>
    <property type="match status" value="1"/>
</dbReference>
<dbReference type="GeneID" id="105442887"/>